<dbReference type="PANTHER" id="PTHR33744">
    <property type="entry name" value="CARBOHYDRATE DIACID REGULATOR"/>
    <property type="match status" value="1"/>
</dbReference>
<keyword evidence="2" id="KW-0175">Coiled coil</keyword>
<gene>
    <name evidence="4" type="ORF">WCD58_11465</name>
</gene>
<dbReference type="InterPro" id="IPR029016">
    <property type="entry name" value="GAF-like_dom_sf"/>
</dbReference>
<dbReference type="PANTHER" id="PTHR33744:SF7">
    <property type="entry name" value="PUCR FAMILY TRANSCRIPTIONAL REGULATOR"/>
    <property type="match status" value="1"/>
</dbReference>
<dbReference type="Pfam" id="PF13556">
    <property type="entry name" value="HTH_30"/>
    <property type="match status" value="1"/>
</dbReference>
<dbReference type="Gene3D" id="1.10.10.2840">
    <property type="entry name" value="PucR C-terminal helix-turn-helix domain"/>
    <property type="match status" value="1"/>
</dbReference>
<dbReference type="RefSeq" id="WP_337702781.1">
    <property type="nucleotide sequence ID" value="NZ_JBBEGM010000003.1"/>
</dbReference>
<dbReference type="InterPro" id="IPR051448">
    <property type="entry name" value="CdaR-like_regulators"/>
</dbReference>
<dbReference type="InterPro" id="IPR025736">
    <property type="entry name" value="PucR_C-HTH_dom"/>
</dbReference>
<evidence type="ECO:0000259" key="3">
    <source>
        <dbReference type="SMART" id="SM00065"/>
    </source>
</evidence>
<feature type="domain" description="GAF" evidence="3">
    <location>
        <begin position="40"/>
        <end position="198"/>
    </location>
</feature>
<evidence type="ECO:0000313" key="5">
    <source>
        <dbReference type="Proteomes" id="UP001369736"/>
    </source>
</evidence>
<comment type="similarity">
    <text evidence="1">Belongs to the CdaR family.</text>
</comment>
<proteinExistence type="inferred from homology"/>
<sequence length="627" mass="67370">MSERVATAEAVASEAVVSEALRSWSAAISDLARAVKAAEPLEVLLGRVAEQACRLIGFDFGAVMLADPPRERLLVRGAFGLSEAYVDRLNTDVPLRVHAPEPGVDAPAARALREGVTVTAADIAGLPDFERLRRLAEDEGYRALLAAPLLTADEPMGVLVTYSARARDFSAAEVELAELLAEHAAVAVETARLRESEQHAIDELSRANDALRAHQGVLDRAEQQHRRLLELALDDVGLPRLVSWLATTVGASVTVEGVDRSVLAHATDSVYVPPPSHAPPRARRRPSSLRERYELVELRPSPAGDGATTAWETPIVLGGEVAGRLWITGATSAPEAVERRTVERFALVAAFELLKERHGIEVEARLSQAVLTELLRQDGDEVPAGLAGRAAALGCDLEAPHTVVVLDVGTSAREDRYDTLPRVAQVAEAVAAQERDRAGRTLVGIHDGALVLLLPAGRADRDHLRRLLPRLEQVTTPQPISAVIAGTGTSPAGHAASYRAARNALQLVRRPGEGRILDLADLGVHGLVLEAGPAPGLSAFARRLLDPLERHDRRHGAALLTTLRAWLREDCSTPATAVALVVHRNTVAHRLRRIEELLGHPLRSPSLLLQLQLAVVVRDVEEIGAEP</sequence>
<dbReference type="SMART" id="SM00065">
    <property type="entry name" value="GAF"/>
    <property type="match status" value="1"/>
</dbReference>
<dbReference type="InterPro" id="IPR041522">
    <property type="entry name" value="CdaR_GGDEF"/>
</dbReference>
<evidence type="ECO:0000256" key="1">
    <source>
        <dbReference type="ARBA" id="ARBA00006754"/>
    </source>
</evidence>
<dbReference type="Pfam" id="PF13185">
    <property type="entry name" value="GAF_2"/>
    <property type="match status" value="1"/>
</dbReference>
<protein>
    <submittedName>
        <fullName evidence="4">Helix-turn-helix domain-containing protein</fullName>
    </submittedName>
</protein>
<dbReference type="Gene3D" id="3.30.450.40">
    <property type="match status" value="1"/>
</dbReference>
<evidence type="ECO:0000313" key="4">
    <source>
        <dbReference type="EMBL" id="MEJ2861779.1"/>
    </source>
</evidence>
<dbReference type="InterPro" id="IPR042070">
    <property type="entry name" value="PucR_C-HTH_sf"/>
</dbReference>
<dbReference type="SUPFAM" id="SSF55781">
    <property type="entry name" value="GAF domain-like"/>
    <property type="match status" value="1"/>
</dbReference>
<dbReference type="EMBL" id="JBBEGM010000003">
    <property type="protein sequence ID" value="MEJ2861779.1"/>
    <property type="molecule type" value="Genomic_DNA"/>
</dbReference>
<comment type="caution">
    <text evidence="4">The sequence shown here is derived from an EMBL/GenBank/DDBJ whole genome shotgun (WGS) entry which is preliminary data.</text>
</comment>
<reference evidence="4 5" key="1">
    <citation type="submission" date="2024-03" db="EMBL/GenBank/DDBJ databases">
        <title>Actinomycetospora sp. OC33-EN07, a novel actinomycete isolated from wild orchid (Aerides multiflora).</title>
        <authorList>
            <person name="Suriyachadkun C."/>
        </authorList>
    </citation>
    <scope>NUCLEOTIDE SEQUENCE [LARGE SCALE GENOMIC DNA]</scope>
    <source>
        <strain evidence="4 5">OC33-EN07</strain>
    </source>
</reference>
<dbReference type="Proteomes" id="UP001369736">
    <property type="component" value="Unassembled WGS sequence"/>
</dbReference>
<dbReference type="InterPro" id="IPR003018">
    <property type="entry name" value="GAF"/>
</dbReference>
<feature type="coiled-coil region" evidence="2">
    <location>
        <begin position="204"/>
        <end position="231"/>
    </location>
</feature>
<name>A0ABU8M4L0_9PSEU</name>
<dbReference type="Pfam" id="PF17853">
    <property type="entry name" value="GGDEF_2"/>
    <property type="match status" value="1"/>
</dbReference>
<organism evidence="4 5">
    <name type="scientific">Actinomycetospora flava</name>
    <dbReference type="NCBI Taxonomy" id="3129232"/>
    <lineage>
        <taxon>Bacteria</taxon>
        <taxon>Bacillati</taxon>
        <taxon>Actinomycetota</taxon>
        <taxon>Actinomycetes</taxon>
        <taxon>Pseudonocardiales</taxon>
        <taxon>Pseudonocardiaceae</taxon>
        <taxon>Actinomycetospora</taxon>
    </lineage>
</organism>
<evidence type="ECO:0000256" key="2">
    <source>
        <dbReference type="SAM" id="Coils"/>
    </source>
</evidence>
<keyword evidence="5" id="KW-1185">Reference proteome</keyword>
<accession>A0ABU8M4L0</accession>